<protein>
    <submittedName>
        <fullName evidence="1">Uncharacterized protein</fullName>
    </submittedName>
</protein>
<proteinExistence type="predicted"/>
<dbReference type="Proteomes" id="UP000602076">
    <property type="component" value="Unassembled WGS sequence"/>
</dbReference>
<reference evidence="1" key="1">
    <citation type="submission" date="2020-09" db="EMBL/GenBank/DDBJ databases">
        <title>Bacillus faecalis sp. nov., a moderately halophilic bacterium isolated from cow faeces.</title>
        <authorList>
            <person name="Jiang L."/>
            <person name="Lee J."/>
        </authorList>
    </citation>
    <scope>NUCLEOTIDE SEQUENCE</scope>
    <source>
        <strain evidence="1">AGMB 02131</strain>
    </source>
</reference>
<dbReference type="RefSeq" id="WP_190998132.1">
    <property type="nucleotide sequence ID" value="NZ_JACXSI010000020.1"/>
</dbReference>
<keyword evidence="2" id="KW-1185">Reference proteome</keyword>
<sequence>MENYNNEDVLAQYFDYMKSEEATVVFIVKNLIADVDTNRKWIDVVSFDSYGTRGDKIAFNYIVIELFDRKMFPKYPKGAEMRLKKAITWKTAHEDIAKQRTIGVKGIKFLITCKLFDKNRGKKETQLLPYWNEEYGGFDYTGRVKTTTIAKQFNLEPKWSYKITGVRKISDNQFKFIRKNYDSKIYPRILREKFVKINWFLDK</sequence>
<evidence type="ECO:0000313" key="2">
    <source>
        <dbReference type="Proteomes" id="UP000602076"/>
    </source>
</evidence>
<dbReference type="AlphaFoldDB" id="A0A927HAE6"/>
<organism evidence="1 2">
    <name type="scientific">Peribacillus faecalis</name>
    <dbReference type="NCBI Taxonomy" id="2772559"/>
    <lineage>
        <taxon>Bacteria</taxon>
        <taxon>Bacillati</taxon>
        <taxon>Bacillota</taxon>
        <taxon>Bacilli</taxon>
        <taxon>Bacillales</taxon>
        <taxon>Bacillaceae</taxon>
        <taxon>Peribacillus</taxon>
    </lineage>
</organism>
<name>A0A927HAE6_9BACI</name>
<dbReference type="EMBL" id="JACXSI010000020">
    <property type="protein sequence ID" value="MBD3108590.1"/>
    <property type="molecule type" value="Genomic_DNA"/>
</dbReference>
<gene>
    <name evidence="1" type="ORF">IEO70_09435</name>
</gene>
<comment type="caution">
    <text evidence="1">The sequence shown here is derived from an EMBL/GenBank/DDBJ whole genome shotgun (WGS) entry which is preliminary data.</text>
</comment>
<accession>A0A927HAE6</accession>
<evidence type="ECO:0000313" key="1">
    <source>
        <dbReference type="EMBL" id="MBD3108590.1"/>
    </source>
</evidence>